<dbReference type="CDD" id="cd02440">
    <property type="entry name" value="AdoMet_MTases"/>
    <property type="match status" value="1"/>
</dbReference>
<comment type="caution">
    <text evidence="2">The sequence shown here is derived from an EMBL/GenBank/DDBJ whole genome shotgun (WGS) entry which is preliminary data.</text>
</comment>
<keyword evidence="3" id="KW-1185">Reference proteome</keyword>
<evidence type="ECO:0000313" key="3">
    <source>
        <dbReference type="Proteomes" id="UP000628448"/>
    </source>
</evidence>
<dbReference type="RefSeq" id="WP_196990900.1">
    <property type="nucleotide sequence ID" value="NZ_JADWYR010000001.1"/>
</dbReference>
<name>A0A931E7X1_9BACT</name>
<dbReference type="InterPro" id="IPR013216">
    <property type="entry name" value="Methyltransf_11"/>
</dbReference>
<evidence type="ECO:0000313" key="2">
    <source>
        <dbReference type="EMBL" id="MBG9376910.1"/>
    </source>
</evidence>
<dbReference type="PANTHER" id="PTHR43591:SF24">
    <property type="entry name" value="2-METHOXY-6-POLYPRENYL-1,4-BENZOQUINOL METHYLASE, MITOCHONDRIAL"/>
    <property type="match status" value="1"/>
</dbReference>
<dbReference type="Gene3D" id="3.40.50.150">
    <property type="entry name" value="Vaccinia Virus protein VP39"/>
    <property type="match status" value="1"/>
</dbReference>
<dbReference type="PANTHER" id="PTHR43591">
    <property type="entry name" value="METHYLTRANSFERASE"/>
    <property type="match status" value="1"/>
</dbReference>
<accession>A0A931E7X1</accession>
<dbReference type="AlphaFoldDB" id="A0A931E7X1"/>
<organism evidence="2 3">
    <name type="scientific">Panacibacter microcysteis</name>
    <dbReference type="NCBI Taxonomy" id="2793269"/>
    <lineage>
        <taxon>Bacteria</taxon>
        <taxon>Pseudomonadati</taxon>
        <taxon>Bacteroidota</taxon>
        <taxon>Chitinophagia</taxon>
        <taxon>Chitinophagales</taxon>
        <taxon>Chitinophagaceae</taxon>
        <taxon>Panacibacter</taxon>
    </lineage>
</organism>
<dbReference type="Pfam" id="PF08241">
    <property type="entry name" value="Methyltransf_11"/>
    <property type="match status" value="1"/>
</dbReference>
<dbReference type="GO" id="GO:0008757">
    <property type="term" value="F:S-adenosylmethionine-dependent methyltransferase activity"/>
    <property type="evidence" value="ECO:0007669"/>
    <property type="project" value="InterPro"/>
</dbReference>
<sequence length="274" mass="29463">MKEHTNLFTGNIPFNYDALLGPFLFAPHAAALVNKLPLNAVSSILELACGTGILTTRLSNHFANSAGIVATDYSDSMLQQAKLKLLNSRNVRLQTADAHQLPFADNSFELVVCQFGIMFFADQPAACREIYRVLSPDGSFIFNTWNSMADNPATKLVNDAITGYFGADAPHFFETPHGMNNAASIIRLLSGAGFANITHEVVEITVENVAASTIARGFVTGTPMFGELVRLDPSSPEKIIAIAEEKLAVAYGGSHVPVTTSALFFSAHKNIIGQ</sequence>
<dbReference type="GO" id="GO:0032259">
    <property type="term" value="P:methylation"/>
    <property type="evidence" value="ECO:0007669"/>
    <property type="project" value="UniProtKB-KW"/>
</dbReference>
<reference evidence="2" key="1">
    <citation type="submission" date="2020-11" db="EMBL/GenBank/DDBJ databases">
        <title>Bacterial whole genome sequence for Panacibacter sp. DH6.</title>
        <authorList>
            <person name="Le V."/>
            <person name="Ko S."/>
            <person name="Ahn C.-Y."/>
            <person name="Oh H.-M."/>
        </authorList>
    </citation>
    <scope>NUCLEOTIDE SEQUENCE</scope>
    <source>
        <strain evidence="2">DH6</strain>
    </source>
</reference>
<dbReference type="Proteomes" id="UP000628448">
    <property type="component" value="Unassembled WGS sequence"/>
</dbReference>
<dbReference type="EMBL" id="JADWYR010000001">
    <property type="protein sequence ID" value="MBG9376910.1"/>
    <property type="molecule type" value="Genomic_DNA"/>
</dbReference>
<keyword evidence="2" id="KW-0808">Transferase</keyword>
<evidence type="ECO:0000259" key="1">
    <source>
        <dbReference type="Pfam" id="PF08241"/>
    </source>
</evidence>
<gene>
    <name evidence="2" type="ORF">I5907_11725</name>
</gene>
<proteinExistence type="predicted"/>
<feature type="domain" description="Methyltransferase type 11" evidence="1">
    <location>
        <begin position="45"/>
        <end position="142"/>
    </location>
</feature>
<dbReference type="SUPFAM" id="SSF53335">
    <property type="entry name" value="S-adenosyl-L-methionine-dependent methyltransferases"/>
    <property type="match status" value="1"/>
</dbReference>
<keyword evidence="2" id="KW-0489">Methyltransferase</keyword>
<protein>
    <submittedName>
        <fullName evidence="2">Methyltransferase domain-containing protein</fullName>
    </submittedName>
</protein>
<dbReference type="InterPro" id="IPR029063">
    <property type="entry name" value="SAM-dependent_MTases_sf"/>
</dbReference>